<dbReference type="RefSeq" id="WP_226174808.1">
    <property type="nucleotide sequence ID" value="NZ_JAJADR010000002.1"/>
</dbReference>
<dbReference type="InterPro" id="IPR016181">
    <property type="entry name" value="Acyl_CoA_acyltransferase"/>
</dbReference>
<dbReference type="InterPro" id="IPR045057">
    <property type="entry name" value="Gcn5-rel_NAT"/>
</dbReference>
<sequence>MKPTITHNQEDQAFYATLSGYEAELAYSRPTDTVIDFTHTFVDENLRGKGVGEALAVEALDYARAQQLQIKTSCSFMRSYVERHSEYQDLREQQE</sequence>
<evidence type="ECO:0000313" key="3">
    <source>
        <dbReference type="Proteomes" id="UP001165296"/>
    </source>
</evidence>
<evidence type="ECO:0000313" key="2">
    <source>
        <dbReference type="EMBL" id="MCB2408113.1"/>
    </source>
</evidence>
<proteinExistence type="predicted"/>
<evidence type="ECO:0000259" key="1">
    <source>
        <dbReference type="PROSITE" id="PS51729"/>
    </source>
</evidence>
<dbReference type="EMBL" id="JAJADR010000002">
    <property type="protein sequence ID" value="MCB2408113.1"/>
    <property type="molecule type" value="Genomic_DNA"/>
</dbReference>
<protein>
    <submittedName>
        <fullName evidence="2">N-acetyltransferase</fullName>
    </submittedName>
</protein>
<gene>
    <name evidence="2" type="ORF">LGH74_09005</name>
</gene>
<reference evidence="2" key="1">
    <citation type="submission" date="2021-10" db="EMBL/GenBank/DDBJ databases">
        <authorList>
            <person name="Dean J.D."/>
            <person name="Kim M.K."/>
            <person name="Newey C.N."/>
            <person name="Stoker T.S."/>
            <person name="Thompson D.W."/>
            <person name="Grose J.H."/>
        </authorList>
    </citation>
    <scope>NUCLEOTIDE SEQUENCE</scope>
    <source>
        <strain evidence="2">BT178</strain>
    </source>
</reference>
<dbReference type="CDD" id="cd04301">
    <property type="entry name" value="NAT_SF"/>
    <property type="match status" value="1"/>
</dbReference>
<keyword evidence="3" id="KW-1185">Reference proteome</keyword>
<dbReference type="Pfam" id="PF14542">
    <property type="entry name" value="Acetyltransf_CG"/>
    <property type="match status" value="1"/>
</dbReference>
<dbReference type="PANTHER" id="PTHR31435">
    <property type="entry name" value="PROTEIN NATD1"/>
    <property type="match status" value="1"/>
</dbReference>
<dbReference type="InterPro" id="IPR031165">
    <property type="entry name" value="GNAT_YJDJ"/>
</dbReference>
<feature type="domain" description="N-acetyltransferase" evidence="1">
    <location>
        <begin position="6"/>
        <end position="92"/>
    </location>
</feature>
<dbReference type="Gene3D" id="3.40.630.30">
    <property type="match status" value="1"/>
</dbReference>
<organism evidence="2 3">
    <name type="scientific">Hymenobacter lucidus</name>
    <dbReference type="NCBI Taxonomy" id="2880930"/>
    <lineage>
        <taxon>Bacteria</taxon>
        <taxon>Pseudomonadati</taxon>
        <taxon>Bacteroidota</taxon>
        <taxon>Cytophagia</taxon>
        <taxon>Cytophagales</taxon>
        <taxon>Hymenobacteraceae</taxon>
        <taxon>Hymenobacter</taxon>
    </lineage>
</organism>
<dbReference type="PROSITE" id="PS51729">
    <property type="entry name" value="GNAT_YJDJ"/>
    <property type="match status" value="1"/>
</dbReference>
<name>A0ABS8APH6_9BACT</name>
<dbReference type="Proteomes" id="UP001165296">
    <property type="component" value="Unassembled WGS sequence"/>
</dbReference>
<accession>A0ABS8APH6</accession>
<dbReference type="PANTHER" id="PTHR31435:SF9">
    <property type="entry name" value="PROTEIN NATD1"/>
    <property type="match status" value="1"/>
</dbReference>
<dbReference type="SUPFAM" id="SSF55729">
    <property type="entry name" value="Acyl-CoA N-acyltransferases (Nat)"/>
    <property type="match status" value="1"/>
</dbReference>
<comment type="caution">
    <text evidence="2">The sequence shown here is derived from an EMBL/GenBank/DDBJ whole genome shotgun (WGS) entry which is preliminary data.</text>
</comment>